<keyword evidence="1" id="KW-1133">Transmembrane helix</keyword>
<feature type="transmembrane region" description="Helical" evidence="1">
    <location>
        <begin position="39"/>
        <end position="59"/>
    </location>
</feature>
<protein>
    <submittedName>
        <fullName evidence="2">Uncharacterized protein</fullName>
    </submittedName>
</protein>
<proteinExistence type="predicted"/>
<dbReference type="AlphaFoldDB" id="A0A0E9PVQ1"/>
<feature type="transmembrane region" description="Helical" evidence="1">
    <location>
        <begin position="6"/>
        <end position="27"/>
    </location>
</feature>
<accession>A0A0E9PVQ1</accession>
<reference evidence="2" key="1">
    <citation type="submission" date="2014-11" db="EMBL/GenBank/DDBJ databases">
        <authorList>
            <person name="Amaro Gonzalez C."/>
        </authorList>
    </citation>
    <scope>NUCLEOTIDE SEQUENCE</scope>
</reference>
<keyword evidence="1" id="KW-0472">Membrane</keyword>
<name>A0A0E9PVQ1_ANGAN</name>
<organism evidence="2">
    <name type="scientific">Anguilla anguilla</name>
    <name type="common">European freshwater eel</name>
    <name type="synonym">Muraena anguilla</name>
    <dbReference type="NCBI Taxonomy" id="7936"/>
    <lineage>
        <taxon>Eukaryota</taxon>
        <taxon>Metazoa</taxon>
        <taxon>Chordata</taxon>
        <taxon>Craniata</taxon>
        <taxon>Vertebrata</taxon>
        <taxon>Euteleostomi</taxon>
        <taxon>Actinopterygii</taxon>
        <taxon>Neopterygii</taxon>
        <taxon>Teleostei</taxon>
        <taxon>Anguilliformes</taxon>
        <taxon>Anguillidae</taxon>
        <taxon>Anguilla</taxon>
    </lineage>
</organism>
<reference evidence="2" key="2">
    <citation type="journal article" date="2015" name="Fish Shellfish Immunol.">
        <title>Early steps in the European eel (Anguilla anguilla)-Vibrio vulnificus interaction in the gills: Role of the RtxA13 toxin.</title>
        <authorList>
            <person name="Callol A."/>
            <person name="Pajuelo D."/>
            <person name="Ebbesson L."/>
            <person name="Teles M."/>
            <person name="MacKenzie S."/>
            <person name="Amaro C."/>
        </authorList>
    </citation>
    <scope>NUCLEOTIDE SEQUENCE</scope>
</reference>
<dbReference type="EMBL" id="GBXM01100644">
    <property type="protein sequence ID" value="JAH07933.1"/>
    <property type="molecule type" value="Transcribed_RNA"/>
</dbReference>
<evidence type="ECO:0000313" key="2">
    <source>
        <dbReference type="EMBL" id="JAH07933.1"/>
    </source>
</evidence>
<evidence type="ECO:0000256" key="1">
    <source>
        <dbReference type="SAM" id="Phobius"/>
    </source>
</evidence>
<keyword evidence="1" id="KW-0812">Transmembrane</keyword>
<sequence length="60" mass="7211">MLWGNIVLHVCHLIILSIFLFLFLSYFHQMLVKTVYLRYAFVFVIHLMVSCQFNVQLSFI</sequence>